<accession>A0ABW2DHI3</accession>
<comment type="caution">
    <text evidence="1">The sequence shown here is derived from an EMBL/GenBank/DDBJ whole genome shotgun (WGS) entry which is preliminary data.</text>
</comment>
<evidence type="ECO:0008006" key="3">
    <source>
        <dbReference type="Google" id="ProtNLM"/>
    </source>
</evidence>
<dbReference type="Proteomes" id="UP001596405">
    <property type="component" value="Unassembled WGS sequence"/>
</dbReference>
<proteinExistence type="predicted"/>
<name>A0ABW2DHI3_9BACT</name>
<dbReference type="EMBL" id="JBHSYQ010000001">
    <property type="protein sequence ID" value="MFC6996057.1"/>
    <property type="molecule type" value="Genomic_DNA"/>
</dbReference>
<dbReference type="RefSeq" id="WP_153042264.1">
    <property type="nucleotide sequence ID" value="NZ_JBHSYQ010000001.1"/>
</dbReference>
<keyword evidence="2" id="KW-1185">Reference proteome</keyword>
<gene>
    <name evidence="1" type="ORF">ACFQHR_00400</name>
</gene>
<organism evidence="1 2">
    <name type="scientific">Rufibacter roseus</name>
    <dbReference type="NCBI Taxonomy" id="1567108"/>
    <lineage>
        <taxon>Bacteria</taxon>
        <taxon>Pseudomonadati</taxon>
        <taxon>Bacteroidota</taxon>
        <taxon>Cytophagia</taxon>
        <taxon>Cytophagales</taxon>
        <taxon>Hymenobacteraceae</taxon>
        <taxon>Rufibacter</taxon>
    </lineage>
</organism>
<sequence>MNSLKADGTSIFAMPDTDGGSYKDFMDIDADNDGILDFLEAQAASIGKVGEGKLASTKQLEIGANQQVDQSSWRPALT</sequence>
<evidence type="ECO:0000313" key="2">
    <source>
        <dbReference type="Proteomes" id="UP001596405"/>
    </source>
</evidence>
<protein>
    <recommendedName>
        <fullName evidence="3">EF-hand domain-containing protein</fullName>
    </recommendedName>
</protein>
<reference evidence="2" key="1">
    <citation type="journal article" date="2019" name="Int. J. Syst. Evol. Microbiol.">
        <title>The Global Catalogue of Microorganisms (GCM) 10K type strain sequencing project: providing services to taxonomists for standard genome sequencing and annotation.</title>
        <authorList>
            <consortium name="The Broad Institute Genomics Platform"/>
            <consortium name="The Broad Institute Genome Sequencing Center for Infectious Disease"/>
            <person name="Wu L."/>
            <person name="Ma J."/>
        </authorList>
    </citation>
    <scope>NUCLEOTIDE SEQUENCE [LARGE SCALE GENOMIC DNA]</scope>
    <source>
        <strain evidence="2">CGMCC 4.7393</strain>
    </source>
</reference>
<evidence type="ECO:0000313" key="1">
    <source>
        <dbReference type="EMBL" id="MFC6996057.1"/>
    </source>
</evidence>